<evidence type="ECO:0000256" key="2">
    <source>
        <dbReference type="ARBA" id="ARBA00022525"/>
    </source>
</evidence>
<dbReference type="PANTHER" id="PTHR37467:SF1">
    <property type="entry name" value="EXPORTED CALCIUM-BINDING GLYCOPROTEIN"/>
    <property type="match status" value="1"/>
</dbReference>
<evidence type="ECO:0000256" key="3">
    <source>
        <dbReference type="ARBA" id="ARBA00022729"/>
    </source>
</evidence>
<feature type="compositionally biased region" description="Basic and acidic residues" evidence="5">
    <location>
        <begin position="102"/>
        <end position="117"/>
    </location>
</feature>
<gene>
    <name evidence="7" type="ORF">A2538_03160</name>
</gene>
<dbReference type="EMBL" id="MFRE01000019">
    <property type="protein sequence ID" value="OGH93842.1"/>
    <property type="molecule type" value="Genomic_DNA"/>
</dbReference>
<comment type="subcellular location">
    <subcellularLocation>
        <location evidence="1">Secreted</location>
    </subcellularLocation>
</comment>
<dbReference type="PANTHER" id="PTHR37467">
    <property type="entry name" value="EXPORTED CALCIUM-BINDING GLYCOPROTEIN-RELATED"/>
    <property type="match status" value="1"/>
</dbReference>
<keyword evidence="4" id="KW-0106">Calcium</keyword>
<proteinExistence type="predicted"/>
<evidence type="ECO:0008006" key="9">
    <source>
        <dbReference type="Google" id="ProtNLM"/>
    </source>
</evidence>
<sequence>MFSKKNIIIILIFIVALLIGVWLIFFKNSKSNVADVDTEAQTRQAELNVLNQAMAEARKTDADQDGLSNEEEAKLGTDPNTGDSDHDGILDYDEINLYKSDPLKADTDGDGLKDGYEVLRGYSPTGSGKLEKNIY</sequence>
<dbReference type="Proteomes" id="UP000178254">
    <property type="component" value="Unassembled WGS sequence"/>
</dbReference>
<dbReference type="Gene3D" id="4.10.1080.10">
    <property type="entry name" value="TSP type-3 repeat"/>
    <property type="match status" value="1"/>
</dbReference>
<evidence type="ECO:0000313" key="7">
    <source>
        <dbReference type="EMBL" id="OGH93842.1"/>
    </source>
</evidence>
<keyword evidence="3" id="KW-0732">Signal</keyword>
<dbReference type="InterPro" id="IPR059100">
    <property type="entry name" value="TSP3_bac"/>
</dbReference>
<feature type="region of interest" description="Disordered" evidence="5">
    <location>
        <begin position="102"/>
        <end position="135"/>
    </location>
</feature>
<organism evidence="7 8">
    <name type="scientific">Candidatus Magasanikbacteria bacterium RIFOXYD2_FULL_41_14</name>
    <dbReference type="NCBI Taxonomy" id="1798709"/>
    <lineage>
        <taxon>Bacteria</taxon>
        <taxon>Candidatus Magasanikiibacteriota</taxon>
    </lineage>
</organism>
<evidence type="ECO:0000256" key="6">
    <source>
        <dbReference type="SAM" id="Phobius"/>
    </source>
</evidence>
<feature type="transmembrane region" description="Helical" evidence="6">
    <location>
        <begin position="7"/>
        <end position="26"/>
    </location>
</feature>
<name>A0A1F6PCF2_9BACT</name>
<keyword evidence="6" id="KW-1133">Transmembrane helix</keyword>
<accession>A0A1F6PCF2</accession>
<reference evidence="7 8" key="1">
    <citation type="journal article" date="2016" name="Nat. Commun.">
        <title>Thousands of microbial genomes shed light on interconnected biogeochemical processes in an aquifer system.</title>
        <authorList>
            <person name="Anantharaman K."/>
            <person name="Brown C.T."/>
            <person name="Hug L.A."/>
            <person name="Sharon I."/>
            <person name="Castelle C.J."/>
            <person name="Probst A.J."/>
            <person name="Thomas B.C."/>
            <person name="Singh A."/>
            <person name="Wilkins M.J."/>
            <person name="Karaoz U."/>
            <person name="Brodie E.L."/>
            <person name="Williams K.H."/>
            <person name="Hubbard S.S."/>
            <person name="Banfield J.F."/>
        </authorList>
    </citation>
    <scope>NUCLEOTIDE SEQUENCE [LARGE SCALE GENOMIC DNA]</scope>
</reference>
<dbReference type="SUPFAM" id="SSF103647">
    <property type="entry name" value="TSP type-3 repeat"/>
    <property type="match status" value="1"/>
</dbReference>
<dbReference type="STRING" id="1798709.A2538_03160"/>
<dbReference type="GO" id="GO:0005509">
    <property type="term" value="F:calcium ion binding"/>
    <property type="evidence" value="ECO:0007669"/>
    <property type="project" value="InterPro"/>
</dbReference>
<protein>
    <recommendedName>
        <fullName evidence="9">EF-hand domain-containing protein</fullName>
    </recommendedName>
</protein>
<evidence type="ECO:0000256" key="4">
    <source>
        <dbReference type="ARBA" id="ARBA00022837"/>
    </source>
</evidence>
<dbReference type="InterPro" id="IPR053180">
    <property type="entry name" value="Ca-binding_acidic-repeat"/>
</dbReference>
<feature type="region of interest" description="Disordered" evidence="5">
    <location>
        <begin position="58"/>
        <end position="89"/>
    </location>
</feature>
<dbReference type="Pfam" id="PF18884">
    <property type="entry name" value="TSP3_bac"/>
    <property type="match status" value="3"/>
</dbReference>
<dbReference type="InterPro" id="IPR028974">
    <property type="entry name" value="TSP_type-3_rpt"/>
</dbReference>
<evidence type="ECO:0000313" key="8">
    <source>
        <dbReference type="Proteomes" id="UP000178254"/>
    </source>
</evidence>
<evidence type="ECO:0000256" key="5">
    <source>
        <dbReference type="SAM" id="MobiDB-lite"/>
    </source>
</evidence>
<evidence type="ECO:0000256" key="1">
    <source>
        <dbReference type="ARBA" id="ARBA00004613"/>
    </source>
</evidence>
<comment type="caution">
    <text evidence="7">The sequence shown here is derived from an EMBL/GenBank/DDBJ whole genome shotgun (WGS) entry which is preliminary data.</text>
</comment>
<keyword evidence="6" id="KW-0812">Transmembrane</keyword>
<dbReference type="AlphaFoldDB" id="A0A1F6PCF2"/>
<keyword evidence="2" id="KW-0964">Secreted</keyword>
<keyword evidence="6" id="KW-0472">Membrane</keyword>